<keyword evidence="2" id="KW-0178">Competence</keyword>
<evidence type="ECO:0000313" key="4">
    <source>
        <dbReference type="Proteomes" id="UP000188603"/>
    </source>
</evidence>
<proteinExistence type="predicted"/>
<keyword evidence="4" id="KW-1185">Reference proteome</keyword>
<dbReference type="AlphaFoldDB" id="A0A1U9K609"/>
<dbReference type="KEGG" id="ntr:B0W44_06405"/>
<dbReference type="EMBL" id="CP019699">
    <property type="protein sequence ID" value="AQS55471.1"/>
    <property type="molecule type" value="Genomic_DNA"/>
</dbReference>
<gene>
    <name evidence="3" type="ORF">B0W44_06405</name>
</gene>
<reference evidence="3 4" key="1">
    <citation type="journal article" date="2015" name="Int. J. Syst. Evol. Microbiol.">
        <title>Novibacillus thermophilus gen. nov., sp. nov., a Gram-staining-negative and moderately thermophilic member of the family Thermoactinomycetaceae.</title>
        <authorList>
            <person name="Yang G."/>
            <person name="Chen J."/>
            <person name="Zhou S."/>
        </authorList>
    </citation>
    <scope>NUCLEOTIDE SEQUENCE [LARGE SCALE GENOMIC DNA]</scope>
    <source>
        <strain evidence="3 4">SG-1</strain>
    </source>
</reference>
<evidence type="ECO:0008006" key="5">
    <source>
        <dbReference type="Google" id="ProtNLM"/>
    </source>
</evidence>
<dbReference type="InterPro" id="IPR012902">
    <property type="entry name" value="N_methyl_site"/>
</dbReference>
<evidence type="ECO:0000256" key="2">
    <source>
        <dbReference type="ARBA" id="ARBA00023287"/>
    </source>
</evidence>
<accession>A0A1U9K609</accession>
<sequence>MNNRWLCSGLTLMELLLTLFVLSVLTAVVIPAAGNVISTWEARSFVLQLEADIAYAQKRAMATEQPVRLNVNRGGLYMLSEPDGVLRRTIKSVRFPDSLSVVNNLEVTFQPHATFAGQSNGGTVYVKYKGQDYAEMRVSLLSNRTRVIWH</sequence>
<comment type="subcellular location">
    <subcellularLocation>
        <location evidence="1">Cell surface</location>
    </subcellularLocation>
</comment>
<dbReference type="InterPro" id="IPR045584">
    <property type="entry name" value="Pilin-like"/>
</dbReference>
<dbReference type="GO" id="GO:0009986">
    <property type="term" value="C:cell surface"/>
    <property type="evidence" value="ECO:0007669"/>
    <property type="project" value="UniProtKB-SubCell"/>
</dbReference>
<evidence type="ECO:0000313" key="3">
    <source>
        <dbReference type="EMBL" id="AQS55471.1"/>
    </source>
</evidence>
<dbReference type="Proteomes" id="UP000188603">
    <property type="component" value="Chromosome"/>
</dbReference>
<organism evidence="3 4">
    <name type="scientific">Novibacillus thermophilus</name>
    <dbReference type="NCBI Taxonomy" id="1471761"/>
    <lineage>
        <taxon>Bacteria</taxon>
        <taxon>Bacillati</taxon>
        <taxon>Bacillota</taxon>
        <taxon>Bacilli</taxon>
        <taxon>Bacillales</taxon>
        <taxon>Thermoactinomycetaceae</taxon>
        <taxon>Novibacillus</taxon>
    </lineage>
</organism>
<dbReference type="GO" id="GO:0030420">
    <property type="term" value="P:establishment of competence for transformation"/>
    <property type="evidence" value="ECO:0007669"/>
    <property type="project" value="UniProtKB-KW"/>
</dbReference>
<protein>
    <recommendedName>
        <fullName evidence="5">General secretion pathway GspH domain-containing protein</fullName>
    </recommendedName>
</protein>
<dbReference type="NCBIfam" id="TIGR02532">
    <property type="entry name" value="IV_pilin_GFxxxE"/>
    <property type="match status" value="1"/>
</dbReference>
<dbReference type="Gene3D" id="3.30.700.10">
    <property type="entry name" value="Glycoprotein, Type 4 Pilin"/>
    <property type="match status" value="1"/>
</dbReference>
<name>A0A1U9K609_9BACL</name>
<dbReference type="STRING" id="1471761.B0W44_06405"/>
<evidence type="ECO:0000256" key="1">
    <source>
        <dbReference type="ARBA" id="ARBA00004241"/>
    </source>
</evidence>
<dbReference type="SUPFAM" id="SSF54523">
    <property type="entry name" value="Pili subunits"/>
    <property type="match status" value="1"/>
</dbReference>